<keyword evidence="8" id="KW-0479">Metal-binding</keyword>
<feature type="transmembrane region" description="Helical" evidence="18">
    <location>
        <begin position="566"/>
        <end position="591"/>
    </location>
</feature>
<dbReference type="SFLD" id="SFLDS00052">
    <property type="entry name" value="Ferric_Reductase_Domain"/>
    <property type="match status" value="1"/>
</dbReference>
<gene>
    <name evidence="20" type="ORF">RCOM_1299860</name>
</gene>
<evidence type="ECO:0000256" key="3">
    <source>
        <dbReference type="ARBA" id="ARBA00006278"/>
    </source>
</evidence>
<evidence type="ECO:0000256" key="15">
    <source>
        <dbReference type="ARBA" id="ARBA00023136"/>
    </source>
</evidence>
<dbReference type="SUPFAM" id="SSF52343">
    <property type="entry name" value="Ferredoxin reductase-like, C-terminal NADP-linked domain"/>
    <property type="match status" value="1"/>
</dbReference>
<dbReference type="Proteomes" id="UP000008311">
    <property type="component" value="Unassembled WGS sequence"/>
</dbReference>
<name>B9S071_RICCO</name>
<keyword evidence="13" id="KW-0520">NAD</keyword>
<evidence type="ECO:0000256" key="6">
    <source>
        <dbReference type="ARBA" id="ARBA00022630"/>
    </source>
</evidence>
<dbReference type="Pfam" id="PF01794">
    <property type="entry name" value="Ferric_reduct"/>
    <property type="match status" value="1"/>
</dbReference>
<keyword evidence="4" id="KW-0813">Transport</keyword>
<dbReference type="eggNOG" id="KOG0039">
    <property type="taxonomic scope" value="Eukaryota"/>
</dbReference>
<dbReference type="EMBL" id="EQ973836">
    <property type="protein sequence ID" value="EEF43007.1"/>
    <property type="molecule type" value="Genomic_DNA"/>
</dbReference>
<evidence type="ECO:0000256" key="10">
    <source>
        <dbReference type="ARBA" id="ARBA00022989"/>
    </source>
</evidence>
<feature type="domain" description="FAD-binding FR-type" evidence="19">
    <location>
        <begin position="328"/>
        <end position="446"/>
    </location>
</feature>
<keyword evidence="10 18" id="KW-1133">Transmembrane helix</keyword>
<dbReference type="SUPFAM" id="SSF63380">
    <property type="entry name" value="Riboflavin synthase domain-like"/>
    <property type="match status" value="1"/>
</dbReference>
<accession>B9S071</accession>
<dbReference type="InterPro" id="IPR017927">
    <property type="entry name" value="FAD-bd_FR_type"/>
</dbReference>
<dbReference type="GO" id="GO:0005886">
    <property type="term" value="C:plasma membrane"/>
    <property type="evidence" value="ECO:0000318"/>
    <property type="project" value="GO_Central"/>
</dbReference>
<dbReference type="FunCoup" id="B9S071">
    <property type="interactions" value="357"/>
</dbReference>
<keyword evidence="11 20" id="KW-0560">Oxidoreductase</keyword>
<feature type="transmembrane region" description="Helical" evidence="18">
    <location>
        <begin position="25"/>
        <end position="45"/>
    </location>
</feature>
<evidence type="ECO:0000259" key="19">
    <source>
        <dbReference type="PROSITE" id="PS51384"/>
    </source>
</evidence>
<dbReference type="Pfam" id="PF08030">
    <property type="entry name" value="NAD_binding_6"/>
    <property type="match status" value="1"/>
</dbReference>
<feature type="transmembrane region" description="Helical" evidence="18">
    <location>
        <begin position="123"/>
        <end position="148"/>
    </location>
</feature>
<dbReference type="InterPro" id="IPR050369">
    <property type="entry name" value="RBOH/FRE"/>
</dbReference>
<keyword evidence="12" id="KW-0408">Iron</keyword>
<feature type="transmembrane region" description="Helical" evidence="18">
    <location>
        <begin position="65"/>
        <end position="93"/>
    </location>
</feature>
<keyword evidence="15 18" id="KW-0472">Membrane</keyword>
<evidence type="ECO:0000256" key="16">
    <source>
        <dbReference type="ARBA" id="ARBA00050970"/>
    </source>
</evidence>
<evidence type="ECO:0000256" key="17">
    <source>
        <dbReference type="ARBA" id="ARBA00066905"/>
    </source>
</evidence>
<feature type="transmembrane region" description="Helical" evidence="18">
    <location>
        <begin position="453"/>
        <end position="470"/>
    </location>
</feature>
<dbReference type="Gene3D" id="3.40.50.80">
    <property type="entry name" value="Nucleotide-binding domain of ferredoxin-NADP reductase (FNR) module"/>
    <property type="match status" value="2"/>
</dbReference>
<proteinExistence type="inferred from homology"/>
<feature type="transmembrane region" description="Helical" evidence="18">
    <location>
        <begin position="291"/>
        <end position="320"/>
    </location>
</feature>
<dbReference type="SFLD" id="SFLDG01168">
    <property type="entry name" value="Ferric_reductase_subgroup_(FRE"/>
    <property type="match status" value="1"/>
</dbReference>
<dbReference type="GO" id="GO:0140618">
    <property type="term" value="F:ferric-chelate reductase (NADH) activity"/>
    <property type="evidence" value="ECO:0007669"/>
    <property type="project" value="UniProtKB-EC"/>
</dbReference>
<feature type="transmembrane region" description="Helical" evidence="18">
    <location>
        <begin position="254"/>
        <end position="271"/>
    </location>
</feature>
<keyword evidence="6" id="KW-0285">Flavoprotein</keyword>
<feature type="transmembrane region" description="Helical" evidence="18">
    <location>
        <begin position="603"/>
        <end position="628"/>
    </location>
</feature>
<dbReference type="InterPro" id="IPR017938">
    <property type="entry name" value="Riboflavin_synthase-like_b-brl"/>
</dbReference>
<sequence length="735" mass="83395">MDHHEPLLSTYGVKKTPLFTSSVKWILKFLMWVIFVSWVAFIFIYPTQFGNELFEKWIHATSGTLFGLSGSIFLLLSGPILLIAFLSIAHLIIAGDEGFKQKKDSRYPSVRLWTFPVLVDGPFGVVSAAEFIGILLFIVYIVWAIYAYTIQNISLISEWHLNFKLKSIWLIELTGLRLGMIGLFCLAFLFLPIARGSVLLRIIDIPFEHATRYHVWLGHLTMLLFTLHGLFYVVGWAMRGDLLYEIMEWKDVGFANLAGVISLLAGLFMWVTSLPGVRKWNFELFFYTHQLYVVFVLFLAFHVGDFVFSIAAGGIFLFMLDRFLRFCQSRRTVDVISAKCLPCGTVELVLSKPANLRYNALSFIFLQIRELSWLQWHPFSVSSSPLDGKYHLTILIKVLGKWTEKLRGNVKNRSEAEVAELQDQPSQPHPKITACVEGPYGHEVPYHLMYENLILVAGGIGISPFLAILSDVLHRINEERACLPKNILVTWAIKKSSELPLLSTIDMESICPYFSDKLNLEVHIYVTRETYAQLEEGLVHKATNSSVITSSKGCGMSVLVGTGDNIWSGLYVIISSMGFVILLGLVDVYYINEYGIHSWWYKGLLFIACMVVSILVFGGCVVGLWHLWEMKMSALEENKDNGLKTREVKNNENVANKDLYGKNYASSTMIQYGSRPDFKEIFGSISKRWGHVDVGVIVCGPPNLGTSVAREIRSQNLRRESHDPVFHYHSHSFDL</sequence>
<evidence type="ECO:0000313" key="21">
    <source>
        <dbReference type="Proteomes" id="UP000008311"/>
    </source>
</evidence>
<keyword evidence="9" id="KW-0274">FAD</keyword>
<dbReference type="CDD" id="cd06186">
    <property type="entry name" value="NOX_Duox_like_FAD_NADP"/>
    <property type="match status" value="1"/>
</dbReference>
<evidence type="ECO:0000256" key="4">
    <source>
        <dbReference type="ARBA" id="ARBA00022448"/>
    </source>
</evidence>
<feature type="transmembrane region" description="Helical" evidence="18">
    <location>
        <begin position="169"/>
        <end position="193"/>
    </location>
</feature>
<comment type="catalytic activity">
    <reaction evidence="16">
        <text>2 a Fe(II)-siderophore + NAD(+) + H(+) = 2 a Fe(III)-siderophore + NADH</text>
        <dbReference type="Rhea" id="RHEA:15061"/>
        <dbReference type="Rhea" id="RHEA-COMP:11342"/>
        <dbReference type="Rhea" id="RHEA-COMP:11344"/>
        <dbReference type="ChEBI" id="CHEBI:15378"/>
        <dbReference type="ChEBI" id="CHEBI:29033"/>
        <dbReference type="ChEBI" id="CHEBI:29034"/>
        <dbReference type="ChEBI" id="CHEBI:57540"/>
        <dbReference type="ChEBI" id="CHEBI:57945"/>
        <dbReference type="EC" id="1.16.1.7"/>
    </reaction>
</comment>
<keyword evidence="5" id="KW-0349">Heme</keyword>
<evidence type="ECO:0000256" key="12">
    <source>
        <dbReference type="ARBA" id="ARBA00023004"/>
    </source>
</evidence>
<dbReference type="EC" id="1.16.1.7" evidence="17"/>
<evidence type="ECO:0000256" key="18">
    <source>
        <dbReference type="SAM" id="Phobius"/>
    </source>
</evidence>
<dbReference type="GO" id="GO:0046872">
    <property type="term" value="F:metal ion binding"/>
    <property type="evidence" value="ECO:0007669"/>
    <property type="project" value="UniProtKB-KW"/>
</dbReference>
<feature type="transmembrane region" description="Helical" evidence="18">
    <location>
        <begin position="213"/>
        <end position="234"/>
    </location>
</feature>
<keyword evidence="21" id="KW-1185">Reference proteome</keyword>
<evidence type="ECO:0000256" key="14">
    <source>
        <dbReference type="ARBA" id="ARBA00023065"/>
    </source>
</evidence>
<dbReference type="InterPro" id="IPR013121">
    <property type="entry name" value="Fe_red_NAD-bd_6"/>
</dbReference>
<dbReference type="PANTHER" id="PTHR11972:SF69">
    <property type="entry name" value="FERRIC REDUCTION OXIDASE 6-RELATED"/>
    <property type="match status" value="1"/>
</dbReference>
<dbReference type="FunFam" id="3.40.50.80:FF:000036">
    <property type="entry name" value="Ferric reduction oxidase 6"/>
    <property type="match status" value="1"/>
</dbReference>
<keyword evidence="14" id="KW-0406">Ion transport</keyword>
<dbReference type="InParanoid" id="B9S071"/>
<evidence type="ECO:0000256" key="13">
    <source>
        <dbReference type="ARBA" id="ARBA00023027"/>
    </source>
</evidence>
<reference evidence="21" key="1">
    <citation type="journal article" date="2010" name="Nat. Biotechnol.">
        <title>Draft genome sequence of the oilseed species Ricinus communis.</title>
        <authorList>
            <person name="Chan A.P."/>
            <person name="Crabtree J."/>
            <person name="Zhao Q."/>
            <person name="Lorenzi H."/>
            <person name="Orvis J."/>
            <person name="Puiu D."/>
            <person name="Melake-Berhan A."/>
            <person name="Jones K.M."/>
            <person name="Redman J."/>
            <person name="Chen G."/>
            <person name="Cahoon E.B."/>
            <person name="Gedil M."/>
            <person name="Stanke M."/>
            <person name="Haas B.J."/>
            <person name="Wortman J.R."/>
            <person name="Fraser-Liggett C.M."/>
            <person name="Ravel J."/>
            <person name="Rabinowicz P.D."/>
        </authorList>
    </citation>
    <scope>NUCLEOTIDE SEQUENCE [LARGE SCALE GENOMIC DNA]</scope>
    <source>
        <strain evidence="21">cv. Hale</strain>
    </source>
</reference>
<dbReference type="PROSITE" id="PS51384">
    <property type="entry name" value="FAD_FR"/>
    <property type="match status" value="1"/>
</dbReference>
<dbReference type="Pfam" id="PF08022">
    <property type="entry name" value="FAD_binding_8"/>
    <property type="match status" value="1"/>
</dbReference>
<keyword evidence="7 18" id="KW-0812">Transmembrane</keyword>
<dbReference type="InterPro" id="IPR039261">
    <property type="entry name" value="FNR_nucleotide-bd"/>
</dbReference>
<dbReference type="GO" id="GO:0000293">
    <property type="term" value="F:ferric-chelate reductase activity"/>
    <property type="evidence" value="ECO:0000318"/>
    <property type="project" value="GO_Central"/>
</dbReference>
<comment type="cofactor">
    <cofactor evidence="1">
        <name>FAD</name>
        <dbReference type="ChEBI" id="CHEBI:57692"/>
    </cofactor>
</comment>
<comment type="subcellular location">
    <subcellularLocation>
        <location evidence="2">Membrane</location>
        <topology evidence="2">Multi-pass membrane protein</topology>
    </subcellularLocation>
</comment>
<dbReference type="PANTHER" id="PTHR11972">
    <property type="entry name" value="NADPH OXIDASE"/>
    <property type="match status" value="1"/>
</dbReference>
<evidence type="ECO:0000256" key="2">
    <source>
        <dbReference type="ARBA" id="ARBA00004141"/>
    </source>
</evidence>
<evidence type="ECO:0000256" key="11">
    <source>
        <dbReference type="ARBA" id="ARBA00023002"/>
    </source>
</evidence>
<evidence type="ECO:0000256" key="5">
    <source>
        <dbReference type="ARBA" id="ARBA00022617"/>
    </source>
</evidence>
<protein>
    <recommendedName>
        <fullName evidence="17">ferric-chelate reductase (NADH)</fullName>
        <ecNumber evidence="17">1.16.1.7</ecNumber>
    </recommendedName>
</protein>
<dbReference type="InterPro" id="IPR013112">
    <property type="entry name" value="FAD-bd_8"/>
</dbReference>
<evidence type="ECO:0000256" key="9">
    <source>
        <dbReference type="ARBA" id="ARBA00022827"/>
    </source>
</evidence>
<evidence type="ECO:0000256" key="8">
    <source>
        <dbReference type="ARBA" id="ARBA00022723"/>
    </source>
</evidence>
<organism evidence="20 21">
    <name type="scientific">Ricinus communis</name>
    <name type="common">Castor bean</name>
    <dbReference type="NCBI Taxonomy" id="3988"/>
    <lineage>
        <taxon>Eukaryota</taxon>
        <taxon>Viridiplantae</taxon>
        <taxon>Streptophyta</taxon>
        <taxon>Embryophyta</taxon>
        <taxon>Tracheophyta</taxon>
        <taxon>Spermatophyta</taxon>
        <taxon>Magnoliopsida</taxon>
        <taxon>eudicotyledons</taxon>
        <taxon>Gunneridae</taxon>
        <taxon>Pentapetalae</taxon>
        <taxon>rosids</taxon>
        <taxon>fabids</taxon>
        <taxon>Malpighiales</taxon>
        <taxon>Euphorbiaceae</taxon>
        <taxon>Acalyphoideae</taxon>
        <taxon>Acalypheae</taxon>
        <taxon>Ricinus</taxon>
    </lineage>
</organism>
<evidence type="ECO:0000256" key="7">
    <source>
        <dbReference type="ARBA" id="ARBA00022692"/>
    </source>
</evidence>
<dbReference type="GO" id="GO:0006811">
    <property type="term" value="P:monoatomic ion transport"/>
    <property type="evidence" value="ECO:0007669"/>
    <property type="project" value="UniProtKB-KW"/>
</dbReference>
<evidence type="ECO:0000313" key="20">
    <source>
        <dbReference type="EMBL" id="EEF43007.1"/>
    </source>
</evidence>
<evidence type="ECO:0000256" key="1">
    <source>
        <dbReference type="ARBA" id="ARBA00001974"/>
    </source>
</evidence>
<dbReference type="AlphaFoldDB" id="B9S071"/>
<dbReference type="InterPro" id="IPR013130">
    <property type="entry name" value="Fe3_Rdtase_TM_dom"/>
</dbReference>
<comment type="similarity">
    <text evidence="3">Belongs to the ferric reductase (FRE) family.</text>
</comment>